<evidence type="ECO:0008006" key="6">
    <source>
        <dbReference type="Google" id="ProtNLM"/>
    </source>
</evidence>
<feature type="modified residue" description="N6-(pyridoxal phosphate)lysine" evidence="2">
    <location>
        <position position="180"/>
    </location>
</feature>
<dbReference type="Pfam" id="PF01041">
    <property type="entry name" value="DegT_DnrJ_EryC1"/>
    <property type="match status" value="1"/>
</dbReference>
<name>A0A1F5SB49_9BACT</name>
<evidence type="ECO:0000256" key="1">
    <source>
        <dbReference type="PIRSR" id="PIRSR000390-1"/>
    </source>
</evidence>
<evidence type="ECO:0000313" key="4">
    <source>
        <dbReference type="EMBL" id="OGF23481.1"/>
    </source>
</evidence>
<dbReference type="GO" id="GO:0000271">
    <property type="term" value="P:polysaccharide biosynthetic process"/>
    <property type="evidence" value="ECO:0007669"/>
    <property type="project" value="TreeGrafter"/>
</dbReference>
<evidence type="ECO:0000256" key="3">
    <source>
        <dbReference type="RuleBase" id="RU004508"/>
    </source>
</evidence>
<dbReference type="InterPro" id="IPR015422">
    <property type="entry name" value="PyrdxlP-dep_Trfase_small"/>
</dbReference>
<dbReference type="PIRSF" id="PIRSF000390">
    <property type="entry name" value="PLP_StrS"/>
    <property type="match status" value="1"/>
</dbReference>
<reference evidence="4 5" key="1">
    <citation type="journal article" date="2016" name="Nat. Commun.">
        <title>Thousands of microbial genomes shed light on interconnected biogeochemical processes in an aquifer system.</title>
        <authorList>
            <person name="Anantharaman K."/>
            <person name="Brown C.T."/>
            <person name="Hug L.A."/>
            <person name="Sharon I."/>
            <person name="Castelle C.J."/>
            <person name="Probst A.J."/>
            <person name="Thomas B.C."/>
            <person name="Singh A."/>
            <person name="Wilkins M.J."/>
            <person name="Karaoz U."/>
            <person name="Brodie E.L."/>
            <person name="Williams K.H."/>
            <person name="Hubbard S.S."/>
            <person name="Banfield J.F."/>
        </authorList>
    </citation>
    <scope>NUCLEOTIDE SEQUENCE [LARGE SCALE GENOMIC DNA]</scope>
</reference>
<dbReference type="InterPro" id="IPR015421">
    <property type="entry name" value="PyrdxlP-dep_Trfase_major"/>
</dbReference>
<dbReference type="Proteomes" id="UP000176877">
    <property type="component" value="Unassembled WGS sequence"/>
</dbReference>
<dbReference type="AlphaFoldDB" id="A0A1F5SB49"/>
<comment type="similarity">
    <text evidence="3">Belongs to the DegT/DnrJ/EryC1 family.</text>
</comment>
<dbReference type="InterPro" id="IPR000653">
    <property type="entry name" value="DegT/StrS_aminotransferase"/>
</dbReference>
<evidence type="ECO:0000256" key="2">
    <source>
        <dbReference type="PIRSR" id="PIRSR000390-2"/>
    </source>
</evidence>
<organism evidence="4 5">
    <name type="scientific">Candidatus Falkowbacteria bacterium RIFCSPHIGHO2_02_FULL_42_9</name>
    <dbReference type="NCBI Taxonomy" id="1797986"/>
    <lineage>
        <taxon>Bacteria</taxon>
        <taxon>Candidatus Falkowiibacteriota</taxon>
    </lineage>
</organism>
<protein>
    <recommendedName>
        <fullName evidence="6">Pyridoxal-5'-phosphate-dependent protein</fullName>
    </recommendedName>
</protein>
<dbReference type="GO" id="GO:0008483">
    <property type="term" value="F:transaminase activity"/>
    <property type="evidence" value="ECO:0007669"/>
    <property type="project" value="TreeGrafter"/>
</dbReference>
<feature type="active site" description="Proton acceptor" evidence="1">
    <location>
        <position position="180"/>
    </location>
</feature>
<keyword evidence="2 3" id="KW-0663">Pyridoxal phosphate</keyword>
<dbReference type="SUPFAM" id="SSF53383">
    <property type="entry name" value="PLP-dependent transferases"/>
    <property type="match status" value="1"/>
</dbReference>
<dbReference type="EMBL" id="MFFT01000008">
    <property type="protein sequence ID" value="OGF23481.1"/>
    <property type="molecule type" value="Genomic_DNA"/>
</dbReference>
<dbReference type="GO" id="GO:0030170">
    <property type="term" value="F:pyridoxal phosphate binding"/>
    <property type="evidence" value="ECO:0007669"/>
    <property type="project" value="TreeGrafter"/>
</dbReference>
<proteinExistence type="inferred from homology"/>
<accession>A0A1F5SB49</accession>
<dbReference type="PANTHER" id="PTHR30244:SF34">
    <property type="entry name" value="DTDP-4-AMINO-4,6-DIDEOXYGALACTOSE TRANSAMINASE"/>
    <property type="match status" value="1"/>
</dbReference>
<dbReference type="InterPro" id="IPR015424">
    <property type="entry name" value="PyrdxlP-dep_Trfase"/>
</dbReference>
<dbReference type="Gene3D" id="3.90.1150.10">
    <property type="entry name" value="Aspartate Aminotransferase, domain 1"/>
    <property type="match status" value="1"/>
</dbReference>
<comment type="caution">
    <text evidence="4">The sequence shown here is derived from an EMBL/GenBank/DDBJ whole genome shotgun (WGS) entry which is preliminary data.</text>
</comment>
<gene>
    <name evidence="4" type="ORF">A3D45_01160</name>
</gene>
<dbReference type="CDD" id="cd00616">
    <property type="entry name" value="AHBA_syn"/>
    <property type="match status" value="1"/>
</dbReference>
<sequence>MINLFYPYFPDEAIKAIGEVLKTRWIGQGPRVDAVEEKFSQKFNLSHSVTVNSCTSALHLALCLCDLKENDEVITTPMTCTASNIPILYSKSKVVFADIQESSMNIDPVDIKRKITPKTKAIMVVHWAGYPCDMAEIMQIAKEHNLKVIEDAAHALGAKYQSQSIGSIADYTCFSFQAIKQITTVDGGMLTMKNDADCKRAKLLRWYGIDRDFKGDIYWKYQIKEIGYKYHMNDVTATMLDVQLDKFDKIAERRKTIADRYLSELKNVPGLTLLERKSDRQSGNWLFSMYVDRRDDFQKKLAENEIESHMVHVRNDICPIFGGLRQDLPVMNKIENKYVSIPLHNHLTDEEAEKVIKVIKSGW</sequence>
<dbReference type="Gene3D" id="3.40.640.10">
    <property type="entry name" value="Type I PLP-dependent aspartate aminotransferase-like (Major domain)"/>
    <property type="match status" value="1"/>
</dbReference>
<evidence type="ECO:0000313" key="5">
    <source>
        <dbReference type="Proteomes" id="UP000176877"/>
    </source>
</evidence>
<dbReference type="PANTHER" id="PTHR30244">
    <property type="entry name" value="TRANSAMINASE"/>
    <property type="match status" value="1"/>
</dbReference>